<evidence type="ECO:0000256" key="9">
    <source>
        <dbReference type="ARBA" id="ARBA00022824"/>
    </source>
</evidence>
<evidence type="ECO:0000256" key="12">
    <source>
        <dbReference type="ARBA" id="ARBA00023136"/>
    </source>
</evidence>
<evidence type="ECO:0000256" key="4">
    <source>
        <dbReference type="ARBA" id="ARBA00005420"/>
    </source>
</evidence>
<dbReference type="Proteomes" id="UP001189429">
    <property type="component" value="Unassembled WGS sequence"/>
</dbReference>
<proteinExistence type="inferred from homology"/>
<keyword evidence="16" id="KW-1185">Reference proteome</keyword>
<gene>
    <name evidence="15" type="ORF">PCOR1329_LOCUS57151</name>
</gene>
<evidence type="ECO:0000313" key="15">
    <source>
        <dbReference type="EMBL" id="CAK0871259.1"/>
    </source>
</evidence>
<dbReference type="CDD" id="cd07987">
    <property type="entry name" value="LPLAT_MGAT-like"/>
    <property type="match status" value="1"/>
</dbReference>
<evidence type="ECO:0000256" key="10">
    <source>
        <dbReference type="ARBA" id="ARBA00022989"/>
    </source>
</evidence>
<evidence type="ECO:0000256" key="3">
    <source>
        <dbReference type="ARBA" id="ARBA00005189"/>
    </source>
</evidence>
<comment type="similarity">
    <text evidence="4 14">Belongs to the diacylglycerol acyltransferase family.</text>
</comment>
<organism evidence="15 16">
    <name type="scientific">Prorocentrum cordatum</name>
    <dbReference type="NCBI Taxonomy" id="2364126"/>
    <lineage>
        <taxon>Eukaryota</taxon>
        <taxon>Sar</taxon>
        <taxon>Alveolata</taxon>
        <taxon>Dinophyceae</taxon>
        <taxon>Prorocentrales</taxon>
        <taxon>Prorocentraceae</taxon>
        <taxon>Prorocentrum</taxon>
    </lineage>
</organism>
<comment type="subcellular location">
    <subcellularLocation>
        <location evidence="1 14">Endoplasmic reticulum membrane</location>
        <topology evidence="1 14">Multi-pass membrane protein</topology>
    </subcellularLocation>
</comment>
<evidence type="ECO:0000256" key="7">
    <source>
        <dbReference type="ARBA" id="ARBA00022692"/>
    </source>
</evidence>
<evidence type="ECO:0000256" key="14">
    <source>
        <dbReference type="RuleBase" id="RU367023"/>
    </source>
</evidence>
<evidence type="ECO:0000256" key="6">
    <source>
        <dbReference type="ARBA" id="ARBA00022679"/>
    </source>
</evidence>
<dbReference type="Pfam" id="PF03982">
    <property type="entry name" value="DAGAT"/>
    <property type="match status" value="1"/>
</dbReference>
<evidence type="ECO:0000256" key="13">
    <source>
        <dbReference type="ARBA" id="ARBA00023315"/>
    </source>
</evidence>
<comment type="caution">
    <text evidence="15">The sequence shown here is derived from an EMBL/GenBank/DDBJ whole genome shotgun (WGS) entry which is preliminary data.</text>
</comment>
<protein>
    <recommendedName>
        <fullName evidence="14">Acyltransferase</fullName>
        <ecNumber evidence="14">2.3.1.-</ecNumber>
    </recommendedName>
</protein>
<evidence type="ECO:0000256" key="8">
    <source>
        <dbReference type="ARBA" id="ARBA00022798"/>
    </source>
</evidence>
<keyword evidence="10 14" id="KW-1133">Transmembrane helix</keyword>
<dbReference type="PANTHER" id="PTHR12317:SF0">
    <property type="entry name" value="ACYLTRANSFERASE"/>
    <property type="match status" value="1"/>
</dbReference>
<keyword evidence="6 14" id="KW-0808">Transferase</keyword>
<evidence type="ECO:0000256" key="5">
    <source>
        <dbReference type="ARBA" id="ARBA00022516"/>
    </source>
</evidence>
<reference evidence="15" key="1">
    <citation type="submission" date="2023-10" db="EMBL/GenBank/DDBJ databases">
        <authorList>
            <person name="Chen Y."/>
            <person name="Shah S."/>
            <person name="Dougan E. K."/>
            <person name="Thang M."/>
            <person name="Chan C."/>
        </authorList>
    </citation>
    <scope>NUCLEOTIDE SEQUENCE [LARGE SCALE GENOMIC DNA]</scope>
</reference>
<dbReference type="EMBL" id="CAUYUJ010017052">
    <property type="protein sequence ID" value="CAK0871259.1"/>
    <property type="molecule type" value="Genomic_DNA"/>
</dbReference>
<dbReference type="SUPFAM" id="SSF69593">
    <property type="entry name" value="Glycerol-3-phosphate (1)-acyltransferase"/>
    <property type="match status" value="1"/>
</dbReference>
<comment type="pathway">
    <text evidence="2">Glycerolipid metabolism; triacylglycerol biosynthesis.</text>
</comment>
<dbReference type="EC" id="2.3.1.-" evidence="14"/>
<comment type="pathway">
    <text evidence="3">Lipid metabolism.</text>
</comment>
<evidence type="ECO:0000256" key="1">
    <source>
        <dbReference type="ARBA" id="ARBA00004477"/>
    </source>
</evidence>
<keyword evidence="9 14" id="KW-0256">Endoplasmic reticulum</keyword>
<keyword evidence="12 14" id="KW-0472">Membrane</keyword>
<accession>A0ABN9VEL0</accession>
<sequence>MPVAPAATPETWKALGIVGFVFPLHIICGLLSIPFVGCKLYQGSLGAFLFVCAYLPFYLYPAHHKFPGWKGFEAVWRFMDYSATCVSYFGQFEVHNPHRVDPDAQYFCACHPHGTVIFQRTFWRSDQLRRHLRRDWRMLGASIIFWIPIVRELSLWFGAVDAGRAMCERLLRAGVNVCVWPGGLDEANSVDGPTTVIVRTRTGFVRLAVKHGVTVLPVFVFGELDAVSAIQPLPKTIADFCKRKLRFSTTMFIGRWKTFVPRRVPFHMVIGKPCAVTKMDPCENGFSAEVERVAAAYKEEIRATYERHRAQFGYEERALVFVEDARKSE</sequence>
<dbReference type="InterPro" id="IPR007130">
    <property type="entry name" value="DAGAT"/>
</dbReference>
<feature type="transmembrane region" description="Helical" evidence="14">
    <location>
        <begin position="12"/>
        <end position="35"/>
    </location>
</feature>
<keyword evidence="8" id="KW-0319">Glycerol metabolism</keyword>
<keyword evidence="13" id="KW-0012">Acyltransferase</keyword>
<dbReference type="PANTHER" id="PTHR12317">
    <property type="entry name" value="DIACYLGLYCEROL O-ACYLTRANSFERASE"/>
    <property type="match status" value="1"/>
</dbReference>
<keyword evidence="7 14" id="KW-0812">Transmembrane</keyword>
<keyword evidence="11" id="KW-0443">Lipid metabolism</keyword>
<evidence type="ECO:0000256" key="11">
    <source>
        <dbReference type="ARBA" id="ARBA00023098"/>
    </source>
</evidence>
<keyword evidence="5" id="KW-0444">Lipid biosynthesis</keyword>
<name>A0ABN9VEL0_9DINO</name>
<evidence type="ECO:0000313" key="16">
    <source>
        <dbReference type="Proteomes" id="UP001189429"/>
    </source>
</evidence>
<feature type="transmembrane region" description="Helical" evidence="14">
    <location>
        <begin position="41"/>
        <end position="60"/>
    </location>
</feature>
<evidence type="ECO:0000256" key="2">
    <source>
        <dbReference type="ARBA" id="ARBA00004771"/>
    </source>
</evidence>